<dbReference type="Pfam" id="PF03184">
    <property type="entry name" value="DDE_1"/>
    <property type="match status" value="1"/>
</dbReference>
<dbReference type="EMBL" id="JAENGZ010000463">
    <property type="protein sequence ID" value="KAG6958845.1"/>
    <property type="molecule type" value="Genomic_DNA"/>
</dbReference>
<dbReference type="VEuPathDB" id="FungiDB:PC110_g19239"/>
<dbReference type="GO" id="GO:0003676">
    <property type="term" value="F:nucleic acid binding"/>
    <property type="evidence" value="ECO:0007669"/>
    <property type="project" value="InterPro"/>
</dbReference>
<proteinExistence type="predicted"/>
<feature type="domain" description="DDE-1" evidence="1">
    <location>
        <begin position="10"/>
        <end position="91"/>
    </location>
</feature>
<organism evidence="2 3">
    <name type="scientific">Phytophthora cactorum</name>
    <dbReference type="NCBI Taxonomy" id="29920"/>
    <lineage>
        <taxon>Eukaryota</taxon>
        <taxon>Sar</taxon>
        <taxon>Stramenopiles</taxon>
        <taxon>Oomycota</taxon>
        <taxon>Peronosporomycetes</taxon>
        <taxon>Peronosporales</taxon>
        <taxon>Peronosporaceae</taxon>
        <taxon>Phytophthora</taxon>
    </lineage>
</organism>
<gene>
    <name evidence="2" type="ORF">JG687_00009136</name>
</gene>
<name>A0A8T1UCY9_9STRA</name>
<evidence type="ECO:0000313" key="3">
    <source>
        <dbReference type="Proteomes" id="UP000688947"/>
    </source>
</evidence>
<dbReference type="OrthoDB" id="93980at2759"/>
<reference evidence="2" key="1">
    <citation type="submission" date="2021-01" db="EMBL/GenBank/DDBJ databases">
        <title>Phytophthora aleatoria, a newly-described species from Pinus radiata is distinct from Phytophthora cactorum isolates based on comparative genomics.</title>
        <authorList>
            <person name="Mcdougal R."/>
            <person name="Panda P."/>
            <person name="Williams N."/>
            <person name="Studholme D.J."/>
        </authorList>
    </citation>
    <scope>NUCLEOTIDE SEQUENCE</scope>
    <source>
        <strain evidence="2">NZFS 3830</strain>
    </source>
</reference>
<protein>
    <recommendedName>
        <fullName evidence="1">DDE-1 domain-containing protein</fullName>
    </recommendedName>
</protein>
<evidence type="ECO:0000313" key="2">
    <source>
        <dbReference type="EMBL" id="KAG6958845.1"/>
    </source>
</evidence>
<accession>A0A8T1UCY9</accession>
<dbReference type="AlphaFoldDB" id="A0A8T1UCY9"/>
<sequence>FLRFNFANRSPPEEPVLLLWDDFSGHWSAEVLLYAPSINVVLLKVPPHATSVCQPADVAWNHPLKARLRQCWLNDLQEQVWRPRKQRKEVQACASRAIRDMQLDSCELGGFEHRDHSQWVQEVQFAPRQRVPSCCVSNFRAAETLSIAENTSSAVDDDQDFDRIVEEAVV</sequence>
<feature type="non-terminal residue" evidence="2">
    <location>
        <position position="1"/>
    </location>
</feature>
<evidence type="ECO:0000259" key="1">
    <source>
        <dbReference type="Pfam" id="PF03184"/>
    </source>
</evidence>
<comment type="caution">
    <text evidence="2">The sequence shown here is derived from an EMBL/GenBank/DDBJ whole genome shotgun (WGS) entry which is preliminary data.</text>
</comment>
<dbReference type="Proteomes" id="UP000688947">
    <property type="component" value="Unassembled WGS sequence"/>
</dbReference>
<dbReference type="InterPro" id="IPR004875">
    <property type="entry name" value="DDE_SF_endonuclease_dom"/>
</dbReference>